<keyword evidence="1" id="KW-0863">Zinc-finger</keyword>
<dbReference type="SUPFAM" id="SSF53098">
    <property type="entry name" value="Ribonuclease H-like"/>
    <property type="match status" value="2"/>
</dbReference>
<dbReference type="EMBL" id="BKCJ010004173">
    <property type="protein sequence ID" value="GEU59450.1"/>
    <property type="molecule type" value="Genomic_DNA"/>
</dbReference>
<keyword evidence="1" id="KW-0479">Metal-binding</keyword>
<feature type="compositionally biased region" description="Low complexity" evidence="2">
    <location>
        <begin position="257"/>
        <end position="276"/>
    </location>
</feature>
<dbReference type="InterPro" id="IPR036875">
    <property type="entry name" value="Znf_CCHC_sf"/>
</dbReference>
<keyword evidence="1" id="KW-0862">Zinc</keyword>
<evidence type="ECO:0000313" key="5">
    <source>
        <dbReference type="EMBL" id="GEU59450.1"/>
    </source>
</evidence>
<dbReference type="AlphaFoldDB" id="A0A6L2LE26"/>
<dbReference type="GO" id="GO:0008270">
    <property type="term" value="F:zinc ion binding"/>
    <property type="evidence" value="ECO:0007669"/>
    <property type="project" value="UniProtKB-KW"/>
</dbReference>
<feature type="domain" description="Integrase catalytic" evidence="4">
    <location>
        <begin position="793"/>
        <end position="956"/>
    </location>
</feature>
<evidence type="ECO:0000256" key="2">
    <source>
        <dbReference type="SAM" id="MobiDB-lite"/>
    </source>
</evidence>
<dbReference type="GO" id="GO:0015074">
    <property type="term" value="P:DNA integration"/>
    <property type="evidence" value="ECO:0007669"/>
    <property type="project" value="InterPro"/>
</dbReference>
<organism evidence="5">
    <name type="scientific">Tanacetum cinerariifolium</name>
    <name type="common">Dalmatian daisy</name>
    <name type="synonym">Chrysanthemum cinerariifolium</name>
    <dbReference type="NCBI Taxonomy" id="118510"/>
    <lineage>
        <taxon>Eukaryota</taxon>
        <taxon>Viridiplantae</taxon>
        <taxon>Streptophyta</taxon>
        <taxon>Embryophyta</taxon>
        <taxon>Tracheophyta</taxon>
        <taxon>Spermatophyta</taxon>
        <taxon>Magnoliopsida</taxon>
        <taxon>eudicotyledons</taxon>
        <taxon>Gunneridae</taxon>
        <taxon>Pentapetalae</taxon>
        <taxon>asterids</taxon>
        <taxon>campanulids</taxon>
        <taxon>Asterales</taxon>
        <taxon>Asteraceae</taxon>
        <taxon>Asteroideae</taxon>
        <taxon>Anthemideae</taxon>
        <taxon>Anthemidinae</taxon>
        <taxon>Tanacetum</taxon>
    </lineage>
</organism>
<dbReference type="SUPFAM" id="SSF57756">
    <property type="entry name" value="Retrovirus zinc finger-like domains"/>
    <property type="match status" value="1"/>
</dbReference>
<dbReference type="PROSITE" id="PS50994">
    <property type="entry name" value="INTEGRASE"/>
    <property type="match status" value="2"/>
</dbReference>
<feature type="compositionally biased region" description="Basic and acidic residues" evidence="2">
    <location>
        <begin position="525"/>
        <end position="536"/>
    </location>
</feature>
<dbReference type="FunFam" id="3.30.420.10:FF:000032">
    <property type="entry name" value="Retrovirus-related Pol polyprotein from transposon 297-like Protein"/>
    <property type="match status" value="1"/>
</dbReference>
<evidence type="ECO:0000256" key="1">
    <source>
        <dbReference type="PROSITE-ProRule" id="PRU00047"/>
    </source>
</evidence>
<dbReference type="Gene3D" id="4.10.60.10">
    <property type="entry name" value="Zinc finger, CCHC-type"/>
    <property type="match status" value="1"/>
</dbReference>
<dbReference type="Pfam" id="PF00098">
    <property type="entry name" value="zf-CCHC"/>
    <property type="match status" value="1"/>
</dbReference>
<feature type="region of interest" description="Disordered" evidence="2">
    <location>
        <begin position="525"/>
        <end position="559"/>
    </location>
</feature>
<dbReference type="InterPro" id="IPR050951">
    <property type="entry name" value="Retrovirus_Pol_polyprotein"/>
</dbReference>
<comment type="caution">
    <text evidence="5">The sequence shown here is derived from an EMBL/GenBank/DDBJ whole genome shotgun (WGS) entry which is preliminary data.</text>
</comment>
<dbReference type="InterPro" id="IPR036397">
    <property type="entry name" value="RNaseH_sf"/>
</dbReference>
<feature type="domain" description="Integrase catalytic" evidence="4">
    <location>
        <begin position="964"/>
        <end position="1063"/>
    </location>
</feature>
<feature type="compositionally biased region" description="Basic and acidic residues" evidence="2">
    <location>
        <begin position="81"/>
        <end position="90"/>
    </location>
</feature>
<dbReference type="SMART" id="SM00343">
    <property type="entry name" value="ZnF_C2HC"/>
    <property type="match status" value="2"/>
</dbReference>
<dbReference type="GO" id="GO:0003676">
    <property type="term" value="F:nucleic acid binding"/>
    <property type="evidence" value="ECO:0007669"/>
    <property type="project" value="InterPro"/>
</dbReference>
<keyword evidence="5" id="KW-0695">RNA-directed DNA polymerase</keyword>
<name>A0A6L2LE26_TANCI</name>
<feature type="region of interest" description="Disordered" evidence="2">
    <location>
        <begin position="74"/>
        <end position="98"/>
    </location>
</feature>
<keyword evidence="5" id="KW-0548">Nucleotidyltransferase</keyword>
<feature type="domain" description="CCHC-type" evidence="3">
    <location>
        <begin position="622"/>
        <end position="635"/>
    </location>
</feature>
<protein>
    <submittedName>
        <fullName evidence="5">Putative reverse transcriptase domain-containing protein</fullName>
    </submittedName>
</protein>
<dbReference type="PANTHER" id="PTHR37984:SF5">
    <property type="entry name" value="PROTEIN NYNRIN-LIKE"/>
    <property type="match status" value="1"/>
</dbReference>
<dbReference type="InterPro" id="IPR001878">
    <property type="entry name" value="Znf_CCHC"/>
</dbReference>
<evidence type="ECO:0000259" key="3">
    <source>
        <dbReference type="PROSITE" id="PS50158"/>
    </source>
</evidence>
<dbReference type="Gene3D" id="3.30.420.10">
    <property type="entry name" value="Ribonuclease H-like superfamily/Ribonuclease H"/>
    <property type="match status" value="2"/>
</dbReference>
<gene>
    <name evidence="5" type="ORF">Tci_031428</name>
</gene>
<dbReference type="InterPro" id="IPR012337">
    <property type="entry name" value="RNaseH-like_sf"/>
</dbReference>
<dbReference type="PANTHER" id="PTHR37984">
    <property type="entry name" value="PROTEIN CBG26694"/>
    <property type="match status" value="1"/>
</dbReference>
<evidence type="ECO:0000259" key="4">
    <source>
        <dbReference type="PROSITE" id="PS50994"/>
    </source>
</evidence>
<feature type="region of interest" description="Disordered" evidence="2">
    <location>
        <begin position="204"/>
        <end position="229"/>
    </location>
</feature>
<accession>A0A6L2LE26</accession>
<sequence length="1066" mass="119405">MAASVIPISLDSSKESVGSHVLRVILFGTIPTSIPGIPMVPAEVPIAPANPRFLIVAPELPLVSPFLCSVDSMADNESEPTEQRPKRHESLTPSSGFPLAPIVAPPQICRRPVILVRPDKAIPFVRPYRSHLNGPRKLLTVRKRVGPFSAHRLAWRLVSHRSFDRHYSPDFTSDSSSSSLSLDSSSDISSGLSSYSVSDSSSVHSSECDASDQSHSRPSARVASPSLVYPSGRTPRCSEAFMHQMCAPCSTLYPPTTLESSLDSSSESSLDLCSPSAGPSRKRCRSSTNLDSYSSEATREEHMKTGTTDAETVVVLGISEGVRAPTEDGIGMGVEVANSDIREDEEEFEAKASAGGTMDIVVDLLATDGISESTGGDAPNLEGTLYDIAHYMSKEEFCQIRRDHDDTQRRLRRTMTNTPFGMTPTATEEMINQRVAEALETYEANRIIRFGNGNDDGGNELTKLMVEAYCPRTETQIMEYELWNLTVKNNDLASYTQNSKSLPCCAPRWFSKRRIELRSLLENKRKFDNSQKDNREQQPPFKRQNVRGQNVARAYTDGNNERRVYNRPLPLWNKCKFHHEGPSTVRCGKCNKVGYLTRDCKAIISTTSTQRGQVVNQRVLTCFKCGRLGHYRSDCLELKDQNRGNKTRNKSGIGEARGKAYVLGGGDANPDSNVFTYVCYAVKLADGRVLETNIVLRGSNHQAMIVYDEKIVWIPYGDEVLIIQEREVRMDRKGRNYIPAVKVELCSAPILALPEVKVFDSSWIEQDVRRLEETILVAKVKAECQKPSGLFVQPVIPVWKWENITMDFVTKLPKTSTCQDAVWVIVDRLTKSAQFLPMKETKSMEMLMRQYLKEVVLRHGVPVSIIFDQNSKLTSHLWQSLNKALGTQLDMSTDYHPQTDGQSKRIIQTLEDMLRACVIDYGKGWDRHLPLVEFSYNNSYHRSIKAAPFEALYGKKVDSLSIGLRFGIPRAIISDRGMHFCNDQFVKVILKYGVTHRFATPYHPQTSGQVEVLNRGLKRILKRTVGENRAPWSNNLDNALWAFQTVYKTPIGCTPYKLVYGKACHL</sequence>
<reference evidence="5" key="1">
    <citation type="journal article" date="2019" name="Sci. Rep.">
        <title>Draft genome of Tanacetum cinerariifolium, the natural source of mosquito coil.</title>
        <authorList>
            <person name="Yamashiro T."/>
            <person name="Shiraishi A."/>
            <person name="Satake H."/>
            <person name="Nakayama K."/>
        </authorList>
    </citation>
    <scope>NUCLEOTIDE SEQUENCE</scope>
</reference>
<dbReference type="GO" id="GO:0003964">
    <property type="term" value="F:RNA-directed DNA polymerase activity"/>
    <property type="evidence" value="ECO:0007669"/>
    <property type="project" value="UniProtKB-KW"/>
</dbReference>
<proteinExistence type="predicted"/>
<dbReference type="InterPro" id="IPR001584">
    <property type="entry name" value="Integrase_cat-core"/>
</dbReference>
<keyword evidence="5" id="KW-0808">Transferase</keyword>
<dbReference type="PROSITE" id="PS50158">
    <property type="entry name" value="ZF_CCHC"/>
    <property type="match status" value="1"/>
</dbReference>
<feature type="compositionally biased region" description="Polar residues" evidence="2">
    <location>
        <begin position="286"/>
        <end position="296"/>
    </location>
</feature>
<feature type="region of interest" description="Disordered" evidence="2">
    <location>
        <begin position="257"/>
        <end position="305"/>
    </location>
</feature>